<keyword evidence="2" id="KW-1185">Reference proteome</keyword>
<proteinExistence type="predicted"/>
<sequence length="258" mass="29877">MAAEDFHDKPFNEGTLTKLQIFELYAREWFPVFLSVKRPWCNAIHVFDFFAGPGTDCVNVLGSPLRLLQQLRSYQTTEGWGKVRIYVHFYDEDEDKITQLKDNIVAHDLRFQDVTFDIQPLRFDDAFTVSARTLALQDAAKLVFIDQTGVAQVTPDVFHRLISSPTCDFLFFLSSSTLHRFHDHPAIKQKIVRPDDYYHVHRKALEESIPFLVEIAKRPPLWGARRVRQQRLLLTFGLTAGLRIGSRINDRHAVHSIL</sequence>
<dbReference type="KEGG" id="nti:DNFV4_04276"/>
<dbReference type="AlphaFoldDB" id="A0AA86N386"/>
<dbReference type="Proteomes" id="UP001179121">
    <property type="component" value="Chromosome"/>
</dbReference>
<dbReference type="InterPro" id="IPR031009">
    <property type="entry name" value="Tcm_partner"/>
</dbReference>
<dbReference type="RefSeq" id="WP_289271260.1">
    <property type="nucleotide sequence ID" value="NZ_OX365700.1"/>
</dbReference>
<dbReference type="NCBIfam" id="TIGR04474">
    <property type="entry name" value="tcm_partner"/>
    <property type="match status" value="1"/>
</dbReference>
<name>A0AA86N386_9BACT</name>
<protein>
    <recommendedName>
        <fullName evidence="3">Three-Cys-motif partner protein TcmP</fullName>
    </recommendedName>
</protein>
<evidence type="ECO:0008006" key="3">
    <source>
        <dbReference type="Google" id="ProtNLM"/>
    </source>
</evidence>
<organism evidence="1 2">
    <name type="scientific">Nitrospira tepida</name>
    <dbReference type="NCBI Taxonomy" id="2973512"/>
    <lineage>
        <taxon>Bacteria</taxon>
        <taxon>Pseudomonadati</taxon>
        <taxon>Nitrospirota</taxon>
        <taxon>Nitrospiria</taxon>
        <taxon>Nitrospirales</taxon>
        <taxon>Nitrospiraceae</taxon>
        <taxon>Nitrospira</taxon>
    </lineage>
</organism>
<evidence type="ECO:0000313" key="1">
    <source>
        <dbReference type="EMBL" id="CAI4033834.1"/>
    </source>
</evidence>
<reference evidence="1" key="1">
    <citation type="submission" date="2022-10" db="EMBL/GenBank/DDBJ databases">
        <authorList>
            <person name="Koch H."/>
        </authorList>
    </citation>
    <scope>NUCLEOTIDE SEQUENCE</scope>
    <source>
        <strain evidence="1">DNF</strain>
    </source>
</reference>
<accession>A0AA86N386</accession>
<dbReference type="EMBL" id="OX365700">
    <property type="protein sequence ID" value="CAI4033834.1"/>
    <property type="molecule type" value="Genomic_DNA"/>
</dbReference>
<gene>
    <name evidence="1" type="ORF">DNFV4_04276</name>
</gene>
<evidence type="ECO:0000313" key="2">
    <source>
        <dbReference type="Proteomes" id="UP001179121"/>
    </source>
</evidence>